<dbReference type="Pfam" id="PF01297">
    <property type="entry name" value="ZnuA"/>
    <property type="match status" value="1"/>
</dbReference>
<gene>
    <name evidence="8" type="primary">csbL</name>
    <name evidence="9" type="ORF">GCM10007860_26410</name>
</gene>
<comment type="similarity">
    <text evidence="2 6">Belongs to the bacterial solute-binding protein 9 family.</text>
</comment>
<feature type="signal peptide" evidence="7">
    <location>
        <begin position="1"/>
        <end position="22"/>
    </location>
</feature>
<dbReference type="GO" id="GO:0030001">
    <property type="term" value="P:metal ion transport"/>
    <property type="evidence" value="ECO:0007669"/>
    <property type="project" value="InterPro"/>
</dbReference>
<evidence type="ECO:0000256" key="6">
    <source>
        <dbReference type="RuleBase" id="RU003512"/>
    </source>
</evidence>
<dbReference type="SUPFAM" id="SSF53807">
    <property type="entry name" value="Helical backbone' metal receptor"/>
    <property type="match status" value="1"/>
</dbReference>
<reference evidence="10" key="3">
    <citation type="journal article" date="2019" name="Int. J. Syst. Evol. Microbiol.">
        <title>The Global Catalogue of Microorganisms (GCM) 10K type strain sequencing project: providing services to taxonomists for standard genome sequencing and annotation.</title>
        <authorList>
            <consortium name="The Broad Institute Genomics Platform"/>
            <consortium name="The Broad Institute Genome Sequencing Center for Infectious Disease"/>
            <person name="Wu L."/>
            <person name="Ma J."/>
        </authorList>
    </citation>
    <scope>NUCLEOTIDE SEQUENCE [LARGE SCALE GENOMIC DNA]</scope>
    <source>
        <strain evidence="10">NBRC 104970</strain>
    </source>
</reference>
<dbReference type="EMBL" id="AB649130">
    <property type="protein sequence ID" value="BAK53915.1"/>
    <property type="molecule type" value="Genomic_DNA"/>
</dbReference>
<evidence type="ECO:0000313" key="10">
    <source>
        <dbReference type="Proteomes" id="UP001156836"/>
    </source>
</evidence>
<reference evidence="9" key="4">
    <citation type="submission" date="2023-01" db="EMBL/GenBank/DDBJ databases">
        <title>Draft genome sequence of Chitiniphilus shinanonensis strain NBRC 104970.</title>
        <authorList>
            <person name="Sun Q."/>
            <person name="Mori K."/>
        </authorList>
    </citation>
    <scope>NUCLEOTIDE SEQUENCE</scope>
    <source>
        <strain evidence="9">NBRC 104970</strain>
    </source>
</reference>
<sequence>MKTMQRLFGALALCAAAAVASAADRLPVVASFSILGDLVAQVGGERVSVTTLVGPDQDAHVFQPRPSDARTVAGARLLVVNGLGFEGWLDRLAASSGFRGTQVVLSQGIKPRRMAHDHDDHAAHDHDHDHGGIDPHAWQDPRNVVLYVNNLVRALSQADPAGAAVYRRNGDHYVAQLLELDRWAAAQFAKVPQPRRKVITSHDAFGYLAQRYDIRFLAPQGVSTEAEPSARDVAALIRQIKAERISAVFVENMSNPRTLQLLGSEAGVKPGPRLYADALSVRSGPAGSYLEMMRYNVRTIVAALAKP</sequence>
<keyword evidence="5 7" id="KW-0732">Signal</keyword>
<dbReference type="InterPro" id="IPR006129">
    <property type="entry name" value="AdhesinB"/>
</dbReference>
<feature type="chain" id="PRO_5003385752" evidence="7">
    <location>
        <begin position="23"/>
        <end position="307"/>
    </location>
</feature>
<dbReference type="InterPro" id="IPR050492">
    <property type="entry name" value="Bact_metal-bind_prot9"/>
</dbReference>
<dbReference type="PRINTS" id="PR00691">
    <property type="entry name" value="ADHESINB"/>
</dbReference>
<evidence type="ECO:0000256" key="5">
    <source>
        <dbReference type="ARBA" id="ARBA00022729"/>
    </source>
</evidence>
<proteinExistence type="inferred from homology"/>
<evidence type="ECO:0000256" key="1">
    <source>
        <dbReference type="ARBA" id="ARBA00004196"/>
    </source>
</evidence>
<dbReference type="Proteomes" id="UP001156836">
    <property type="component" value="Unassembled WGS sequence"/>
</dbReference>
<keyword evidence="10" id="KW-1185">Reference proteome</keyword>
<evidence type="ECO:0000256" key="2">
    <source>
        <dbReference type="ARBA" id="ARBA00011028"/>
    </source>
</evidence>
<dbReference type="PANTHER" id="PTHR42953">
    <property type="entry name" value="HIGH-AFFINITY ZINC UPTAKE SYSTEM PROTEIN ZNUA-RELATED"/>
    <property type="match status" value="1"/>
</dbReference>
<dbReference type="PRINTS" id="PR00690">
    <property type="entry name" value="ADHESNFAMILY"/>
</dbReference>
<dbReference type="GO" id="GO:0007155">
    <property type="term" value="P:cell adhesion"/>
    <property type="evidence" value="ECO:0007669"/>
    <property type="project" value="InterPro"/>
</dbReference>
<dbReference type="PANTHER" id="PTHR42953:SF1">
    <property type="entry name" value="METAL-BINDING PROTEIN HI_0362-RELATED"/>
    <property type="match status" value="1"/>
</dbReference>
<keyword evidence="4" id="KW-0479">Metal-binding</keyword>
<name>F8WSS8_9NEIS</name>
<keyword evidence="3 6" id="KW-0813">Transport</keyword>
<accession>F8WSS8</accession>
<dbReference type="GO" id="GO:0046872">
    <property type="term" value="F:metal ion binding"/>
    <property type="evidence" value="ECO:0007669"/>
    <property type="project" value="UniProtKB-KW"/>
</dbReference>
<evidence type="ECO:0000256" key="3">
    <source>
        <dbReference type="ARBA" id="ARBA00022448"/>
    </source>
</evidence>
<dbReference type="AlphaFoldDB" id="F8WSS8"/>
<dbReference type="GO" id="GO:0030313">
    <property type="term" value="C:cell envelope"/>
    <property type="evidence" value="ECO:0007669"/>
    <property type="project" value="UniProtKB-SubCell"/>
</dbReference>
<evidence type="ECO:0000256" key="7">
    <source>
        <dbReference type="SAM" id="SignalP"/>
    </source>
</evidence>
<protein>
    <submittedName>
        <fullName evidence="9">Metal ABC transporter substrate-binding protein</fullName>
    </submittedName>
    <submittedName>
        <fullName evidence="8">Periplasmic solute binding protein</fullName>
    </submittedName>
</protein>
<dbReference type="Gene3D" id="3.40.50.1980">
    <property type="entry name" value="Nitrogenase molybdenum iron protein domain"/>
    <property type="match status" value="2"/>
</dbReference>
<evidence type="ECO:0000313" key="8">
    <source>
        <dbReference type="EMBL" id="BAK53915.1"/>
    </source>
</evidence>
<dbReference type="InterPro" id="IPR006128">
    <property type="entry name" value="Lipoprotein_PsaA-like"/>
</dbReference>
<dbReference type="RefSeq" id="WP_018747110.1">
    <property type="nucleotide sequence ID" value="NZ_BSOZ01000048.1"/>
</dbReference>
<comment type="subcellular location">
    <subcellularLocation>
        <location evidence="1">Cell envelope</location>
    </subcellularLocation>
</comment>
<organism evidence="8">
    <name type="scientific">Chitiniphilus shinanonensis</name>
    <dbReference type="NCBI Taxonomy" id="553088"/>
    <lineage>
        <taxon>Bacteria</taxon>
        <taxon>Pseudomonadati</taxon>
        <taxon>Pseudomonadota</taxon>
        <taxon>Betaproteobacteria</taxon>
        <taxon>Neisseriales</taxon>
        <taxon>Chitinibacteraceae</taxon>
        <taxon>Chitiniphilus</taxon>
    </lineage>
</organism>
<evidence type="ECO:0000313" key="9">
    <source>
        <dbReference type="EMBL" id="GLS05487.1"/>
    </source>
</evidence>
<evidence type="ECO:0000256" key="4">
    <source>
        <dbReference type="ARBA" id="ARBA00022723"/>
    </source>
</evidence>
<dbReference type="EMBL" id="BSOZ01000048">
    <property type="protein sequence ID" value="GLS05487.1"/>
    <property type="molecule type" value="Genomic_DNA"/>
</dbReference>
<dbReference type="CDD" id="cd01137">
    <property type="entry name" value="PsaA"/>
    <property type="match status" value="1"/>
</dbReference>
<dbReference type="InterPro" id="IPR006127">
    <property type="entry name" value="ZnuA-like"/>
</dbReference>
<reference evidence="9" key="2">
    <citation type="journal article" date="2014" name="Int. J. Syst. Evol. Microbiol.">
        <title>Complete genome of a new Firmicutes species belonging to the dominant human colonic microbiota ('Ruminococcus bicirculans') reveals two chromosomes and a selective capacity to utilize plant glucans.</title>
        <authorList>
            <consortium name="NISC Comparative Sequencing Program"/>
            <person name="Wegmann U."/>
            <person name="Louis P."/>
            <person name="Goesmann A."/>
            <person name="Henrissat B."/>
            <person name="Duncan S.H."/>
            <person name="Flint H.J."/>
        </authorList>
    </citation>
    <scope>NUCLEOTIDE SEQUENCE</scope>
    <source>
        <strain evidence="9">NBRC 104970</strain>
    </source>
</reference>
<reference evidence="8" key="1">
    <citation type="journal article" date="2012" name="J. Biosci. Bioeng.">
        <title>Isolation of genes coding for chitin-degrading enzymes in the novel chitinolytic bacterium, Chitiniphilus shinanonensis, and characterization of a gene coding for a family 19 chitinase.</title>
        <authorList>
            <person name="Huang L."/>
            <person name="Garbulewska E."/>
            <person name="Sato K."/>
            <person name="Kato Y."/>
            <person name="Nogawa M."/>
            <person name="Taguchi G."/>
            <person name="Shimosaka M."/>
        </authorList>
    </citation>
    <scope>NUCLEOTIDE SEQUENCE</scope>
    <source>
        <strain evidence="8">SAY3</strain>
    </source>
</reference>